<keyword evidence="3" id="KW-1185">Reference proteome</keyword>
<dbReference type="EMBL" id="JACEIK010001150">
    <property type="protein sequence ID" value="MCD7466509.1"/>
    <property type="molecule type" value="Genomic_DNA"/>
</dbReference>
<dbReference type="Pfam" id="PF13456">
    <property type="entry name" value="RVT_3"/>
    <property type="match status" value="1"/>
</dbReference>
<feature type="domain" description="RNase H type-1" evidence="1">
    <location>
        <begin position="47"/>
        <end position="126"/>
    </location>
</feature>
<dbReference type="InterPro" id="IPR002156">
    <property type="entry name" value="RNaseH_domain"/>
</dbReference>
<dbReference type="Gene3D" id="3.30.420.10">
    <property type="entry name" value="Ribonuclease H-like superfamily/Ribonuclease H"/>
    <property type="match status" value="1"/>
</dbReference>
<gene>
    <name evidence="2" type="ORF">HAX54_003285</name>
</gene>
<dbReference type="PANTHER" id="PTHR47723:SF24">
    <property type="entry name" value="RNASE H TYPE-1 DOMAIN-CONTAINING PROTEIN"/>
    <property type="match status" value="1"/>
</dbReference>
<accession>A0ABS8T7C4</accession>
<evidence type="ECO:0000313" key="2">
    <source>
        <dbReference type="EMBL" id="MCD7466509.1"/>
    </source>
</evidence>
<organism evidence="2 3">
    <name type="scientific">Datura stramonium</name>
    <name type="common">Jimsonweed</name>
    <name type="synonym">Common thornapple</name>
    <dbReference type="NCBI Taxonomy" id="4076"/>
    <lineage>
        <taxon>Eukaryota</taxon>
        <taxon>Viridiplantae</taxon>
        <taxon>Streptophyta</taxon>
        <taxon>Embryophyta</taxon>
        <taxon>Tracheophyta</taxon>
        <taxon>Spermatophyta</taxon>
        <taxon>Magnoliopsida</taxon>
        <taxon>eudicotyledons</taxon>
        <taxon>Gunneridae</taxon>
        <taxon>Pentapetalae</taxon>
        <taxon>asterids</taxon>
        <taxon>lamiids</taxon>
        <taxon>Solanales</taxon>
        <taxon>Solanaceae</taxon>
        <taxon>Solanoideae</taxon>
        <taxon>Datureae</taxon>
        <taxon>Datura</taxon>
    </lineage>
</organism>
<sequence>MVKGEKICRWVVVDRFLNELGRADPLGEGDHPRWLDGSKCNTEEASRGNPGISSAAFCVRDSGGDLVYASGRRLTDTTYICAEALAIKDGIEYYMNNQLQPLIIEKDSLTMRNILEGTWETTWKISTIQFNTFQEMPSEARKTLNTNKPQIPSLRFRSIKRREPN</sequence>
<proteinExistence type="predicted"/>
<dbReference type="PANTHER" id="PTHR47723">
    <property type="entry name" value="OS05G0353850 PROTEIN"/>
    <property type="match status" value="1"/>
</dbReference>
<reference evidence="2 3" key="1">
    <citation type="journal article" date="2021" name="BMC Genomics">
        <title>Datura genome reveals duplications of psychoactive alkaloid biosynthetic genes and high mutation rate following tissue culture.</title>
        <authorList>
            <person name="Rajewski A."/>
            <person name="Carter-House D."/>
            <person name="Stajich J."/>
            <person name="Litt A."/>
        </authorList>
    </citation>
    <scope>NUCLEOTIDE SEQUENCE [LARGE SCALE GENOMIC DNA]</scope>
    <source>
        <strain evidence="2">AR-01</strain>
    </source>
</reference>
<evidence type="ECO:0000313" key="3">
    <source>
        <dbReference type="Proteomes" id="UP000823775"/>
    </source>
</evidence>
<comment type="caution">
    <text evidence="2">The sequence shown here is derived from an EMBL/GenBank/DDBJ whole genome shotgun (WGS) entry which is preliminary data.</text>
</comment>
<dbReference type="InterPro" id="IPR012337">
    <property type="entry name" value="RNaseH-like_sf"/>
</dbReference>
<dbReference type="InterPro" id="IPR036397">
    <property type="entry name" value="RNaseH_sf"/>
</dbReference>
<name>A0ABS8T7C4_DATST</name>
<dbReference type="InterPro" id="IPR044730">
    <property type="entry name" value="RNase_H-like_dom_plant"/>
</dbReference>
<dbReference type="CDD" id="cd06222">
    <property type="entry name" value="RNase_H_like"/>
    <property type="match status" value="1"/>
</dbReference>
<evidence type="ECO:0000259" key="1">
    <source>
        <dbReference type="Pfam" id="PF13456"/>
    </source>
</evidence>
<dbReference type="InterPro" id="IPR053151">
    <property type="entry name" value="RNase_H-like"/>
</dbReference>
<protein>
    <recommendedName>
        <fullName evidence="1">RNase H type-1 domain-containing protein</fullName>
    </recommendedName>
</protein>
<dbReference type="Proteomes" id="UP000823775">
    <property type="component" value="Unassembled WGS sequence"/>
</dbReference>
<dbReference type="SUPFAM" id="SSF53098">
    <property type="entry name" value="Ribonuclease H-like"/>
    <property type="match status" value="1"/>
</dbReference>